<dbReference type="Pfam" id="PF22725">
    <property type="entry name" value="GFO_IDH_MocA_C3"/>
    <property type="match status" value="1"/>
</dbReference>
<sequence length="357" mass="40154">MTIRFGLIGCGFISKKHLYALLNCDRAQLVALSDIQQSRMEESINYYQMNSDSLSTIECYTNYQDMLGNEEVDAVIICSYSGLHAKMAKEALLSQKHVVLEKPMALSLAESNELITLAQAQKKELMVCHQLRFRPIMQKIKQIIDEGKIGKPILGVASIRINRTQSYYMSTSWRGKWESDGGMLINQGIHVVDLLQWFLGDVKTVYGEIGQQSFVKETEDVALGIIQFKNQAKGIIESNIVTKPNNLGYSLSIFGEKGTISLDGPSLNNITRWFVEGDETTEEELECLVSDGNEEIYMYENFIEAVNSNNKHVLIDGLEGKKALELIFAIYKSELSKQVVQCPITSFSTADMKRKEG</sequence>
<feature type="domain" description="GFO/IDH/MocA-like oxidoreductase" evidence="2">
    <location>
        <begin position="137"/>
        <end position="260"/>
    </location>
</feature>
<dbReference type="GO" id="GO:0000166">
    <property type="term" value="F:nucleotide binding"/>
    <property type="evidence" value="ECO:0007669"/>
    <property type="project" value="InterPro"/>
</dbReference>
<name>A0AAW5E8D1_9BACI</name>
<proteinExistence type="predicted"/>
<protein>
    <submittedName>
        <fullName evidence="3">Gfo/Idh/MocA family oxidoreductase</fullName>
    </submittedName>
</protein>
<organism evidence="3 4">
    <name type="scientific">Fredinandcohnia quinoae</name>
    <dbReference type="NCBI Taxonomy" id="2918902"/>
    <lineage>
        <taxon>Bacteria</taxon>
        <taxon>Bacillati</taxon>
        <taxon>Bacillota</taxon>
        <taxon>Bacilli</taxon>
        <taxon>Bacillales</taxon>
        <taxon>Bacillaceae</taxon>
        <taxon>Fredinandcohnia</taxon>
    </lineage>
</organism>
<keyword evidence="4" id="KW-1185">Reference proteome</keyword>
<reference evidence="3" key="1">
    <citation type="submission" date="2022-02" db="EMBL/GenBank/DDBJ databases">
        <title>Fredinandcohnia quinoae sp. nov. isolated from Chenopodium quinoa seeds.</title>
        <authorList>
            <person name="Saati-Santamaria Z."/>
            <person name="Flores-Felix J.D."/>
            <person name="Igual J.M."/>
            <person name="Velazquez E."/>
            <person name="Garcia-Fraile P."/>
            <person name="Martinez-Molina E."/>
        </authorList>
    </citation>
    <scope>NUCLEOTIDE SEQUENCE</scope>
    <source>
        <strain evidence="3">SECRCQ15</strain>
    </source>
</reference>
<gene>
    <name evidence="3" type="ORF">MJG50_13140</name>
</gene>
<evidence type="ECO:0000259" key="1">
    <source>
        <dbReference type="Pfam" id="PF01408"/>
    </source>
</evidence>
<dbReference type="InterPro" id="IPR055170">
    <property type="entry name" value="GFO_IDH_MocA-like_dom"/>
</dbReference>
<dbReference type="InterPro" id="IPR052515">
    <property type="entry name" value="Gfo/Idh/MocA_Oxidoreductase"/>
</dbReference>
<dbReference type="Proteomes" id="UP001431131">
    <property type="component" value="Unassembled WGS sequence"/>
</dbReference>
<dbReference type="SUPFAM" id="SSF55347">
    <property type="entry name" value="Glyceraldehyde-3-phosphate dehydrogenase-like, C-terminal domain"/>
    <property type="match status" value="1"/>
</dbReference>
<evidence type="ECO:0000313" key="4">
    <source>
        <dbReference type="Proteomes" id="UP001431131"/>
    </source>
</evidence>
<dbReference type="Gene3D" id="3.30.360.10">
    <property type="entry name" value="Dihydrodipicolinate Reductase, domain 2"/>
    <property type="match status" value="1"/>
</dbReference>
<feature type="domain" description="Gfo/Idh/MocA-like oxidoreductase N-terminal" evidence="1">
    <location>
        <begin position="3"/>
        <end position="128"/>
    </location>
</feature>
<comment type="caution">
    <text evidence="3">The sequence shown here is derived from an EMBL/GenBank/DDBJ whole genome shotgun (WGS) entry which is preliminary data.</text>
</comment>
<dbReference type="InterPro" id="IPR000683">
    <property type="entry name" value="Gfo/Idh/MocA-like_OxRdtase_N"/>
</dbReference>
<dbReference type="Pfam" id="PF01408">
    <property type="entry name" value="GFO_IDH_MocA"/>
    <property type="match status" value="1"/>
</dbReference>
<accession>A0AAW5E8D1</accession>
<evidence type="ECO:0000259" key="2">
    <source>
        <dbReference type="Pfam" id="PF22725"/>
    </source>
</evidence>
<dbReference type="InterPro" id="IPR036291">
    <property type="entry name" value="NAD(P)-bd_dom_sf"/>
</dbReference>
<dbReference type="PANTHER" id="PTHR43249:SF1">
    <property type="entry name" value="D-GLUCOSIDE 3-DEHYDROGENASE"/>
    <property type="match status" value="1"/>
</dbReference>
<evidence type="ECO:0000313" key="3">
    <source>
        <dbReference type="EMBL" id="MCH1626277.1"/>
    </source>
</evidence>
<dbReference type="PANTHER" id="PTHR43249">
    <property type="entry name" value="UDP-N-ACETYL-2-AMINO-2-DEOXY-D-GLUCURONATE OXIDASE"/>
    <property type="match status" value="1"/>
</dbReference>
<dbReference type="Gene3D" id="3.40.50.720">
    <property type="entry name" value="NAD(P)-binding Rossmann-like Domain"/>
    <property type="match status" value="1"/>
</dbReference>
<dbReference type="SUPFAM" id="SSF51735">
    <property type="entry name" value="NAD(P)-binding Rossmann-fold domains"/>
    <property type="match status" value="1"/>
</dbReference>
<dbReference type="AlphaFoldDB" id="A0AAW5E8D1"/>
<dbReference type="EMBL" id="JAKTTI010000020">
    <property type="protein sequence ID" value="MCH1626277.1"/>
    <property type="molecule type" value="Genomic_DNA"/>
</dbReference>